<sequence length="94" mass="11245">MKFLFFILILVISYYIWRYYNRNWIQLLTTQDVDKYMKIVGLLQNSHLKYKTTSGGEEFNFHKGAIDSKTPPISYTIWVDKANLYNAEQIINQK</sequence>
<organism evidence="1 2">
    <name type="scientific">Desulfonispora thiosulfatigenes DSM 11270</name>
    <dbReference type="NCBI Taxonomy" id="656914"/>
    <lineage>
        <taxon>Bacteria</taxon>
        <taxon>Bacillati</taxon>
        <taxon>Bacillota</taxon>
        <taxon>Clostridia</taxon>
        <taxon>Eubacteriales</taxon>
        <taxon>Peptococcaceae</taxon>
        <taxon>Desulfonispora</taxon>
    </lineage>
</organism>
<gene>
    <name evidence="1" type="ORF">SAMN00017405_2097</name>
</gene>
<proteinExistence type="predicted"/>
<reference evidence="1 2" key="1">
    <citation type="submission" date="2017-04" db="EMBL/GenBank/DDBJ databases">
        <authorList>
            <person name="Afonso C.L."/>
            <person name="Miller P.J."/>
            <person name="Scott M.A."/>
            <person name="Spackman E."/>
            <person name="Goraichik I."/>
            <person name="Dimitrov K.M."/>
            <person name="Suarez D.L."/>
            <person name="Swayne D.E."/>
        </authorList>
    </citation>
    <scope>NUCLEOTIDE SEQUENCE [LARGE SCALE GENOMIC DNA]</scope>
    <source>
        <strain evidence="1 2">DSM 11270</strain>
    </source>
</reference>
<dbReference type="Proteomes" id="UP000192731">
    <property type="component" value="Unassembled WGS sequence"/>
</dbReference>
<dbReference type="EMBL" id="FWWT01000021">
    <property type="protein sequence ID" value="SMB92771.1"/>
    <property type="molecule type" value="Genomic_DNA"/>
</dbReference>
<keyword evidence="2" id="KW-1185">Reference proteome</keyword>
<evidence type="ECO:0000313" key="2">
    <source>
        <dbReference type="Proteomes" id="UP000192731"/>
    </source>
</evidence>
<name>A0A1W1VI98_DESTI</name>
<dbReference type="RefSeq" id="WP_084053712.1">
    <property type="nucleotide sequence ID" value="NZ_FWWT01000021.1"/>
</dbReference>
<accession>A0A1W1VI98</accession>
<protein>
    <submittedName>
        <fullName evidence="1">Uncharacterized protein</fullName>
    </submittedName>
</protein>
<evidence type="ECO:0000313" key="1">
    <source>
        <dbReference type="EMBL" id="SMB92771.1"/>
    </source>
</evidence>
<dbReference type="AlphaFoldDB" id="A0A1W1VI98"/>